<keyword evidence="2" id="KW-0805">Transcription regulation</keyword>
<dbReference type="GO" id="GO:0032993">
    <property type="term" value="C:protein-DNA complex"/>
    <property type="evidence" value="ECO:0007669"/>
    <property type="project" value="TreeGrafter"/>
</dbReference>
<dbReference type="Pfam" id="PF00126">
    <property type="entry name" value="HTH_1"/>
    <property type="match status" value="1"/>
</dbReference>
<evidence type="ECO:0000256" key="2">
    <source>
        <dbReference type="ARBA" id="ARBA00023015"/>
    </source>
</evidence>
<dbReference type="Gene3D" id="3.40.190.10">
    <property type="entry name" value="Periplasmic binding protein-like II"/>
    <property type="match status" value="2"/>
</dbReference>
<dbReference type="GO" id="GO:0003700">
    <property type="term" value="F:DNA-binding transcription factor activity"/>
    <property type="evidence" value="ECO:0007669"/>
    <property type="project" value="InterPro"/>
</dbReference>
<feature type="domain" description="HTH lysR-type" evidence="5">
    <location>
        <begin position="24"/>
        <end position="81"/>
    </location>
</feature>
<dbReference type="SUPFAM" id="SSF46785">
    <property type="entry name" value="Winged helix' DNA-binding domain"/>
    <property type="match status" value="1"/>
</dbReference>
<dbReference type="AlphaFoldDB" id="A0A1B1NAA7"/>
<dbReference type="GO" id="GO:0003677">
    <property type="term" value="F:DNA binding"/>
    <property type="evidence" value="ECO:0007669"/>
    <property type="project" value="UniProtKB-KW"/>
</dbReference>
<dbReference type="PROSITE" id="PS50931">
    <property type="entry name" value="HTH_LYSR"/>
    <property type="match status" value="1"/>
</dbReference>
<dbReference type="STRING" id="1758689.SGUI_0971"/>
<dbReference type="PANTHER" id="PTHR30346">
    <property type="entry name" value="TRANSCRIPTIONAL DUAL REGULATOR HCAR-RELATED"/>
    <property type="match status" value="1"/>
</dbReference>
<keyword evidence="7" id="KW-1185">Reference proteome</keyword>
<evidence type="ECO:0000256" key="1">
    <source>
        <dbReference type="ARBA" id="ARBA00009437"/>
    </source>
</evidence>
<dbReference type="Proteomes" id="UP000092482">
    <property type="component" value="Chromosome"/>
</dbReference>
<dbReference type="Pfam" id="PF03466">
    <property type="entry name" value="LysR_substrate"/>
    <property type="match status" value="1"/>
</dbReference>
<dbReference type="InterPro" id="IPR005119">
    <property type="entry name" value="LysR_subst-bd"/>
</dbReference>
<dbReference type="SUPFAM" id="SSF53850">
    <property type="entry name" value="Periplasmic binding protein-like II"/>
    <property type="match status" value="1"/>
</dbReference>
<keyword evidence="3" id="KW-0238">DNA-binding</keyword>
<dbReference type="InterPro" id="IPR000847">
    <property type="entry name" value="LysR_HTH_N"/>
</dbReference>
<name>A0A1B1NAA7_9MICO</name>
<accession>A0A1B1NAA7</accession>
<evidence type="ECO:0000313" key="6">
    <source>
        <dbReference type="EMBL" id="ANS78367.1"/>
    </source>
</evidence>
<organism evidence="6 7">
    <name type="scientific">Serinicoccus hydrothermalis</name>
    <dbReference type="NCBI Taxonomy" id="1758689"/>
    <lineage>
        <taxon>Bacteria</taxon>
        <taxon>Bacillati</taxon>
        <taxon>Actinomycetota</taxon>
        <taxon>Actinomycetes</taxon>
        <taxon>Micrococcales</taxon>
        <taxon>Ornithinimicrobiaceae</taxon>
        <taxon>Serinicoccus</taxon>
    </lineage>
</organism>
<dbReference type="FunFam" id="1.10.10.10:FF:000001">
    <property type="entry name" value="LysR family transcriptional regulator"/>
    <property type="match status" value="1"/>
</dbReference>
<keyword evidence="4" id="KW-0804">Transcription</keyword>
<dbReference type="Gene3D" id="1.10.10.10">
    <property type="entry name" value="Winged helix-like DNA-binding domain superfamily/Winged helix DNA-binding domain"/>
    <property type="match status" value="1"/>
</dbReference>
<evidence type="ECO:0000256" key="4">
    <source>
        <dbReference type="ARBA" id="ARBA00023163"/>
    </source>
</evidence>
<dbReference type="CDD" id="cd08423">
    <property type="entry name" value="PBP2_LTTR_like_6"/>
    <property type="match status" value="1"/>
</dbReference>
<gene>
    <name evidence="6" type="ORF">SGUI_0971</name>
</gene>
<dbReference type="PATRIC" id="fig|1758689.4.peg.1010"/>
<sequence>MNDAAGVGVRQMTNGEPTMIGAMFDAAGLRVMRAIADEGSFTAAAASLGYTQPAVSQMVRRLEQRAGTALVERIGRTVRLTEAGQLLATRAAEILDRIDEAEAEVIAIAGLKAGRVRLMAFPSSSATLVPRALAELRRSHPAVTVQFSEAEPPESLTAVRAGAVDLAVAFAYEGTDAGRGEDDLDGLVVMDVLDDPVMLVLPADHPLAGQDEVHLADLSADRWIAGCPRCRGHLLTLADHAGFSPDVTFETEDYVAVLGLVAAGLGVALVPQLILSTVSHPEVVIRPVSPPSRRTVQVVTTPDLQRVPAVAATLDALCHSARELGGSPCAHIVARA</sequence>
<evidence type="ECO:0000256" key="3">
    <source>
        <dbReference type="ARBA" id="ARBA00023125"/>
    </source>
</evidence>
<dbReference type="PANTHER" id="PTHR30346:SF29">
    <property type="entry name" value="LYSR SUBSTRATE-BINDING"/>
    <property type="match status" value="1"/>
</dbReference>
<comment type="similarity">
    <text evidence="1">Belongs to the LysR transcriptional regulatory family.</text>
</comment>
<dbReference type="KEGG" id="serj:SGUI_0971"/>
<evidence type="ECO:0000259" key="5">
    <source>
        <dbReference type="PROSITE" id="PS50931"/>
    </source>
</evidence>
<dbReference type="EMBL" id="CP014989">
    <property type="protein sequence ID" value="ANS78367.1"/>
    <property type="molecule type" value="Genomic_DNA"/>
</dbReference>
<evidence type="ECO:0000313" key="7">
    <source>
        <dbReference type="Proteomes" id="UP000092482"/>
    </source>
</evidence>
<dbReference type="InterPro" id="IPR036390">
    <property type="entry name" value="WH_DNA-bd_sf"/>
</dbReference>
<reference evidence="6 7" key="1">
    <citation type="submission" date="2016-03" db="EMBL/GenBank/DDBJ databases">
        <title>Shallow-sea hydrothermal system.</title>
        <authorList>
            <person name="Tang K."/>
        </authorList>
    </citation>
    <scope>NUCLEOTIDE SEQUENCE [LARGE SCALE GENOMIC DNA]</scope>
    <source>
        <strain evidence="6 7">JLT9</strain>
    </source>
</reference>
<protein>
    <submittedName>
        <fullName evidence="6">LysR-family transcriptional regulator</fullName>
    </submittedName>
</protein>
<dbReference type="PRINTS" id="PR00039">
    <property type="entry name" value="HTHLYSR"/>
</dbReference>
<dbReference type="InterPro" id="IPR036388">
    <property type="entry name" value="WH-like_DNA-bd_sf"/>
</dbReference>
<proteinExistence type="inferred from homology"/>